<dbReference type="InterPro" id="IPR015424">
    <property type="entry name" value="PyrdxlP-dep_Trfase"/>
</dbReference>
<dbReference type="GO" id="GO:0030170">
    <property type="term" value="F:pyridoxal phosphate binding"/>
    <property type="evidence" value="ECO:0007669"/>
    <property type="project" value="TreeGrafter"/>
</dbReference>
<dbReference type="InterPro" id="IPR020581">
    <property type="entry name" value="GDC_P"/>
</dbReference>
<accession>A0A382KZ44</accession>
<dbReference type="InterPro" id="IPR015421">
    <property type="entry name" value="PyrdxlP-dep_Trfase_major"/>
</dbReference>
<sequence length="289" mass="31773">MTKVKKLKSGNKKSSVLRSFSTRHIGLQKESESEMLKFLGYEDIHSLIKDIVPKDIFFDSLLEVDEEINEESALEVLKSIASKNKLNRSFIGQGYYNTFTPSVILRNVFENPGWYTSYTPYQPEISQGRLEALINYQTMINDLTGLDISNASLLDEATAAAEAMTLAKRVSESDSSTFFVDEECFPQTIGVIKTRALPLGIKIEVGPAISTKNKKYFGAIFQYPASSGLIDDFSKEIKNSHKQNAIVIIATDLLALTLIKSPGELGADIAIGSSQRFGVPMGFGGPHAA</sequence>
<evidence type="ECO:0000259" key="3">
    <source>
        <dbReference type="Pfam" id="PF02347"/>
    </source>
</evidence>
<evidence type="ECO:0000256" key="2">
    <source>
        <dbReference type="ARBA" id="ARBA00023002"/>
    </source>
</evidence>
<dbReference type="GO" id="GO:0005829">
    <property type="term" value="C:cytosol"/>
    <property type="evidence" value="ECO:0007669"/>
    <property type="project" value="TreeGrafter"/>
</dbReference>
<dbReference type="Gene3D" id="3.40.640.10">
    <property type="entry name" value="Type I PLP-dependent aspartate aminotransferase-like (Major domain)"/>
    <property type="match status" value="1"/>
</dbReference>
<dbReference type="PANTHER" id="PTHR11773">
    <property type="entry name" value="GLYCINE DEHYDROGENASE, DECARBOXYLATING"/>
    <property type="match status" value="1"/>
</dbReference>
<name>A0A382KZ44_9ZZZZ</name>
<dbReference type="PANTHER" id="PTHR11773:SF1">
    <property type="entry name" value="GLYCINE DEHYDROGENASE (DECARBOXYLATING), MITOCHONDRIAL"/>
    <property type="match status" value="1"/>
</dbReference>
<dbReference type="GO" id="GO:0016594">
    <property type="term" value="F:glycine binding"/>
    <property type="evidence" value="ECO:0007669"/>
    <property type="project" value="TreeGrafter"/>
</dbReference>
<proteinExistence type="predicted"/>
<evidence type="ECO:0000256" key="1">
    <source>
        <dbReference type="ARBA" id="ARBA00022898"/>
    </source>
</evidence>
<gene>
    <name evidence="4" type="ORF">METZ01_LOCUS282802</name>
</gene>
<keyword evidence="1" id="KW-0663">Pyridoxal phosphate</keyword>
<dbReference type="SUPFAM" id="SSF53383">
    <property type="entry name" value="PLP-dependent transferases"/>
    <property type="match status" value="1"/>
</dbReference>
<dbReference type="EMBL" id="UINC01083844">
    <property type="protein sequence ID" value="SVC29948.1"/>
    <property type="molecule type" value="Genomic_DNA"/>
</dbReference>
<protein>
    <recommendedName>
        <fullName evidence="3">Glycine cleavage system P-protein N-terminal domain-containing protein</fullName>
    </recommendedName>
</protein>
<dbReference type="GO" id="GO:0019464">
    <property type="term" value="P:glycine decarboxylation via glycine cleavage system"/>
    <property type="evidence" value="ECO:0007669"/>
    <property type="project" value="TreeGrafter"/>
</dbReference>
<dbReference type="GO" id="GO:0004375">
    <property type="term" value="F:glycine dehydrogenase (decarboxylating) activity"/>
    <property type="evidence" value="ECO:0007669"/>
    <property type="project" value="InterPro"/>
</dbReference>
<evidence type="ECO:0000313" key="4">
    <source>
        <dbReference type="EMBL" id="SVC29948.1"/>
    </source>
</evidence>
<dbReference type="Pfam" id="PF02347">
    <property type="entry name" value="GDC-P"/>
    <property type="match status" value="1"/>
</dbReference>
<dbReference type="GO" id="GO:0005960">
    <property type="term" value="C:glycine cleavage complex"/>
    <property type="evidence" value="ECO:0007669"/>
    <property type="project" value="TreeGrafter"/>
</dbReference>
<dbReference type="AlphaFoldDB" id="A0A382KZ44"/>
<feature type="non-terminal residue" evidence="4">
    <location>
        <position position="289"/>
    </location>
</feature>
<feature type="domain" description="Glycine cleavage system P-protein N-terminal" evidence="3">
    <location>
        <begin position="23"/>
        <end position="289"/>
    </location>
</feature>
<organism evidence="4">
    <name type="scientific">marine metagenome</name>
    <dbReference type="NCBI Taxonomy" id="408172"/>
    <lineage>
        <taxon>unclassified sequences</taxon>
        <taxon>metagenomes</taxon>
        <taxon>ecological metagenomes</taxon>
    </lineage>
</organism>
<dbReference type="FunFam" id="3.40.640.10:FF:000199">
    <property type="entry name" value="Glycine dehydrogenase [decarboxylating], mitochondrial"/>
    <property type="match status" value="1"/>
</dbReference>
<keyword evidence="2" id="KW-0560">Oxidoreductase</keyword>
<reference evidence="4" key="1">
    <citation type="submission" date="2018-05" db="EMBL/GenBank/DDBJ databases">
        <authorList>
            <person name="Lanie J.A."/>
            <person name="Ng W.-L."/>
            <person name="Kazmierczak K.M."/>
            <person name="Andrzejewski T.M."/>
            <person name="Davidsen T.M."/>
            <person name="Wayne K.J."/>
            <person name="Tettelin H."/>
            <person name="Glass J.I."/>
            <person name="Rusch D."/>
            <person name="Podicherti R."/>
            <person name="Tsui H.-C.T."/>
            <person name="Winkler M.E."/>
        </authorList>
    </citation>
    <scope>NUCLEOTIDE SEQUENCE</scope>
</reference>
<dbReference type="InterPro" id="IPR049315">
    <property type="entry name" value="GDC-P_N"/>
</dbReference>